<evidence type="ECO:0000256" key="1">
    <source>
        <dbReference type="SAM" id="Coils"/>
    </source>
</evidence>
<reference evidence="3" key="1">
    <citation type="submission" date="2021-01" db="EMBL/GenBank/DDBJ databases">
        <authorList>
            <person name="Corre E."/>
            <person name="Pelletier E."/>
            <person name="Niang G."/>
            <person name="Scheremetjew M."/>
            <person name="Finn R."/>
            <person name="Kale V."/>
            <person name="Holt S."/>
            <person name="Cochrane G."/>
            <person name="Meng A."/>
            <person name="Brown T."/>
            <person name="Cohen L."/>
        </authorList>
    </citation>
    <scope>NUCLEOTIDE SEQUENCE</scope>
    <source>
        <strain evidence="3">CCMP1897</strain>
    </source>
</reference>
<sequence>MAKEKHLAMQVSALQLRVENLASALLEMREQRDEYLRELCDVKRKGRDEMEVSADASARTEAAVERALGRRNGTVLLHGGWSTAMQRAKDDVARKTEALDRSWARLLVVSAIEASECAEAATLLVQKTVRDALDNETKAIEKERETAVRGVVYNALYSVLGQEAAVAISQRALRLAILKERRRRERQEEMWRKESGLAAKQISSKVIEREVWACPVRQCAFNAVWRVAADHQTPQLSEQIITNVLKRDELECRVAARKLEERIFRDIQWRAQVDKYAPLVAHQAVKAVIMKDKRECLSAARTISETSISRATWNAEAAIASSKLASQACNRAIEVDLQACSSSAHSITAAAVRKAILSCPVRLLVLWALDSALCWEAAAIITEAACKVALNHCPVRNLAISACEAPVVREKAALMANQAISQAVEADLRDCAQYARALAKGTTSKLLRRERVAKEKARVAREAARREKHKREQQAAASRQQREAQLRRAGVYGKGKGARAAGMTPERASSTGKNSHLVRNISAAVGMGAGTAAMVLMKLVRATQPKALQMHYKSFHVLRQDKGVVRAKKRTLDEVLSQEFGL</sequence>
<evidence type="ECO:0000313" key="3">
    <source>
        <dbReference type="EMBL" id="CAE0609737.1"/>
    </source>
</evidence>
<organism evidence="3">
    <name type="scientific">Picocystis salinarum</name>
    <dbReference type="NCBI Taxonomy" id="88271"/>
    <lineage>
        <taxon>Eukaryota</taxon>
        <taxon>Viridiplantae</taxon>
        <taxon>Chlorophyta</taxon>
        <taxon>Picocystophyceae</taxon>
        <taxon>Picocystales</taxon>
        <taxon>Picocystaceae</taxon>
        <taxon>Picocystis</taxon>
    </lineage>
</organism>
<feature type="compositionally biased region" description="Basic and acidic residues" evidence="2">
    <location>
        <begin position="459"/>
        <end position="473"/>
    </location>
</feature>
<name>A0A7S3XF06_9CHLO</name>
<gene>
    <name evidence="3" type="ORF">PSAL00342_LOCUS3556</name>
</gene>
<evidence type="ECO:0000256" key="2">
    <source>
        <dbReference type="SAM" id="MobiDB-lite"/>
    </source>
</evidence>
<feature type="region of interest" description="Disordered" evidence="2">
    <location>
        <begin position="459"/>
        <end position="514"/>
    </location>
</feature>
<protein>
    <submittedName>
        <fullName evidence="3">Uncharacterized protein</fullName>
    </submittedName>
</protein>
<proteinExistence type="predicted"/>
<keyword evidence="1" id="KW-0175">Coiled coil</keyword>
<accession>A0A7S3XF06</accession>
<dbReference type="AlphaFoldDB" id="A0A7S3XF06"/>
<feature type="coiled-coil region" evidence="1">
    <location>
        <begin position="11"/>
        <end position="38"/>
    </location>
</feature>
<dbReference type="EMBL" id="HBIS01003922">
    <property type="protein sequence ID" value="CAE0609737.1"/>
    <property type="molecule type" value="Transcribed_RNA"/>
</dbReference>